<dbReference type="OrthoDB" id="384463at2"/>
<sequence length="213" mass="24672">MKKFLIIVILGLLLIVSVGNVNASKHYTNFEDIKLTKGKLINDYSDKDLSKYYKKVDKKKFSGWRIEEINKRVKVTFVGETLFSYYNDGYTSMDYTYKMDTREVSKYNFSATGSIGVKTSGTKGGFKSGLDGSIKLSYTNEKQIEKKESYEIKVKVDPGTQVNLYTYGEGKITNGVAAKYFFWFRINRGGYEVFELTTEYQRLEKVRIWKNTY</sequence>
<proteinExistence type="predicted"/>
<accession>A0A449BEB3</accession>
<evidence type="ECO:0000313" key="3">
    <source>
        <dbReference type="Proteomes" id="UP000289841"/>
    </source>
</evidence>
<keyword evidence="1" id="KW-0732">Signal</keyword>
<dbReference type="KEGG" id="aaxa:NCTC10138_01148"/>
<dbReference type="AlphaFoldDB" id="A0A449BEB3"/>
<name>A0A449BEB3_HAPAX</name>
<keyword evidence="3" id="KW-1185">Reference proteome</keyword>
<reference evidence="2 3" key="1">
    <citation type="submission" date="2019-01" db="EMBL/GenBank/DDBJ databases">
        <authorList>
            <consortium name="Pathogen Informatics"/>
        </authorList>
    </citation>
    <scope>NUCLEOTIDE SEQUENCE [LARGE SCALE GENOMIC DNA]</scope>
    <source>
        <strain evidence="2 3">NCTC10138</strain>
    </source>
</reference>
<protein>
    <submittedName>
        <fullName evidence="2">Uncharacterized protein</fullName>
    </submittedName>
</protein>
<dbReference type="Proteomes" id="UP000289841">
    <property type="component" value="Chromosome"/>
</dbReference>
<feature type="chain" id="PRO_5019020605" evidence="1">
    <location>
        <begin position="24"/>
        <end position="213"/>
    </location>
</feature>
<organism evidence="2 3">
    <name type="scientific">Haploplasma axanthum</name>
    <name type="common">Acholeplasma axanthum</name>
    <dbReference type="NCBI Taxonomy" id="29552"/>
    <lineage>
        <taxon>Bacteria</taxon>
        <taxon>Bacillati</taxon>
        <taxon>Mycoplasmatota</taxon>
        <taxon>Mollicutes</taxon>
        <taxon>Acholeplasmatales</taxon>
        <taxon>Acholeplasmataceae</taxon>
        <taxon>Haploplasma</taxon>
    </lineage>
</organism>
<feature type="signal peptide" evidence="1">
    <location>
        <begin position="1"/>
        <end position="23"/>
    </location>
</feature>
<evidence type="ECO:0000313" key="2">
    <source>
        <dbReference type="EMBL" id="VEU80766.1"/>
    </source>
</evidence>
<gene>
    <name evidence="2" type="ORF">NCTC10138_01148</name>
</gene>
<evidence type="ECO:0000256" key="1">
    <source>
        <dbReference type="SAM" id="SignalP"/>
    </source>
</evidence>
<dbReference type="EMBL" id="LR215048">
    <property type="protein sequence ID" value="VEU80766.1"/>
    <property type="molecule type" value="Genomic_DNA"/>
</dbReference>
<dbReference type="STRING" id="1278311.GCA_000428705_01350"/>